<reference evidence="2 3" key="1">
    <citation type="submission" date="2021-05" db="EMBL/GenBank/DDBJ databases">
        <title>Comparative genomic studies on the polysaccharide-degrading batcterial strains of the Flammeovirga genus.</title>
        <authorList>
            <person name="Zewei F."/>
            <person name="Zheng Z."/>
            <person name="Yu L."/>
            <person name="Ruyue G."/>
            <person name="Yanhong M."/>
            <person name="Yuanyuan C."/>
            <person name="Jingyan G."/>
            <person name="Wenjun H."/>
        </authorList>
    </citation>
    <scope>NUCLEOTIDE SEQUENCE [LARGE SCALE GENOMIC DNA]</scope>
    <source>
        <strain evidence="2 3">NBRC:100898</strain>
    </source>
</reference>
<dbReference type="Proteomes" id="UP000678679">
    <property type="component" value="Chromosome 1"/>
</dbReference>
<feature type="repeat" description="TPR" evidence="1">
    <location>
        <begin position="92"/>
        <end position="125"/>
    </location>
</feature>
<dbReference type="AlphaFoldDB" id="A0AAX1N102"/>
<dbReference type="PROSITE" id="PS50005">
    <property type="entry name" value="TPR"/>
    <property type="match status" value="2"/>
</dbReference>
<dbReference type="Gene3D" id="1.25.40.10">
    <property type="entry name" value="Tetratricopeptide repeat domain"/>
    <property type="match status" value="3"/>
</dbReference>
<keyword evidence="3" id="KW-1185">Reference proteome</keyword>
<dbReference type="Pfam" id="PF13181">
    <property type="entry name" value="TPR_8"/>
    <property type="match status" value="2"/>
</dbReference>
<dbReference type="GO" id="GO:0032991">
    <property type="term" value="C:protein-containing complex"/>
    <property type="evidence" value="ECO:0007669"/>
    <property type="project" value="UniProtKB-ARBA"/>
</dbReference>
<gene>
    <name evidence="2" type="ORF">KMW28_10350</name>
</gene>
<dbReference type="PANTHER" id="PTHR12558:SF13">
    <property type="entry name" value="CELL DIVISION CYCLE PROTEIN 27 HOMOLOG"/>
    <property type="match status" value="1"/>
</dbReference>
<dbReference type="GO" id="GO:0012505">
    <property type="term" value="C:endomembrane system"/>
    <property type="evidence" value="ECO:0007669"/>
    <property type="project" value="UniProtKB-ARBA"/>
</dbReference>
<dbReference type="Pfam" id="PF09295">
    <property type="entry name" value="ChAPs"/>
    <property type="match status" value="1"/>
</dbReference>
<accession>A0AAX1N102</accession>
<evidence type="ECO:0000313" key="3">
    <source>
        <dbReference type="Proteomes" id="UP000678679"/>
    </source>
</evidence>
<dbReference type="KEGG" id="fya:KMW28_10350"/>
<evidence type="ECO:0000313" key="2">
    <source>
        <dbReference type="EMBL" id="QWG00056.1"/>
    </source>
</evidence>
<dbReference type="GO" id="GO:0005737">
    <property type="term" value="C:cytoplasm"/>
    <property type="evidence" value="ECO:0007669"/>
    <property type="project" value="UniProtKB-ARBA"/>
</dbReference>
<dbReference type="PANTHER" id="PTHR12558">
    <property type="entry name" value="CELL DIVISION CYCLE 16,23,27"/>
    <property type="match status" value="1"/>
</dbReference>
<dbReference type="InterPro" id="IPR019734">
    <property type="entry name" value="TPR_rpt"/>
</dbReference>
<dbReference type="PROSITE" id="PS51257">
    <property type="entry name" value="PROKAR_LIPOPROTEIN"/>
    <property type="match status" value="1"/>
</dbReference>
<dbReference type="GO" id="GO:0016192">
    <property type="term" value="P:vesicle-mediated transport"/>
    <property type="evidence" value="ECO:0007669"/>
    <property type="project" value="UniProtKB-ARBA"/>
</dbReference>
<sequence length="589" mass="68313">MKKYSFSLITFTLVFLLGLLSCDVAFAQKKKKKKKKKKAKDTMVVSIEEPSKKDLRKAEELFVYAVNEYLLEEYNQSIELLMKCNTLNPKDDGIKYQTALAYQKLQNYQKSNQYAKRALELDPNNKYYYKLVAQNFEMLSLYKDALGVLEEQIKVTGDDEEAYFQIAMLYLQMGAPRSAIEYFDIGESKYGINDVIVRQKQRIYIRLGDLDAALKEGEKLIKAYPDELEFKYSQVRLLLGNNKTDEALAILEPILENHPNEGTVHFLLANIYRNRGESDKYYEELKVAFSCSDALTDESYNILNGYLQFTYNEKKRQEAEELINIALKAHPKDDRILSLNADYLVSQKQYDAARTFYMKSLNKNPNNFKLWKQVISIDWELQQFDSVDVHSDLAIEYFPNQPLLYLYSGTAKMSKEDYEEAVVMFNQGLTVVVDPSLRTDFNAQLGDAYYKLDEVDKAFKKYDEVLKVDPVNVYVLNNYAYFLSLRKENLEKAEEMSHQTILAEPENDTFLDTYGWVLFVKGDYEKSAMHLKKAAEMSQSGTVIEHYGDVLFKLGKVDEAVSQWEKAKEIGGELSKQIDQKISQKKYIE</sequence>
<dbReference type="InterPro" id="IPR015374">
    <property type="entry name" value="ChAPs"/>
</dbReference>
<dbReference type="SMART" id="SM00028">
    <property type="entry name" value="TPR"/>
    <property type="match status" value="6"/>
</dbReference>
<organism evidence="2 3">
    <name type="scientific">Flammeovirga yaeyamensis</name>
    <dbReference type="NCBI Taxonomy" id="367791"/>
    <lineage>
        <taxon>Bacteria</taxon>
        <taxon>Pseudomonadati</taxon>
        <taxon>Bacteroidota</taxon>
        <taxon>Cytophagia</taxon>
        <taxon>Cytophagales</taxon>
        <taxon>Flammeovirgaceae</taxon>
        <taxon>Flammeovirga</taxon>
    </lineage>
</organism>
<dbReference type="InterPro" id="IPR011990">
    <property type="entry name" value="TPR-like_helical_dom_sf"/>
</dbReference>
<name>A0AAX1N102_9BACT</name>
<proteinExistence type="predicted"/>
<feature type="repeat" description="TPR" evidence="1">
    <location>
        <begin position="439"/>
        <end position="472"/>
    </location>
</feature>
<dbReference type="RefSeq" id="WP_169663476.1">
    <property type="nucleotide sequence ID" value="NZ_CP076132.1"/>
</dbReference>
<protein>
    <submittedName>
        <fullName evidence="2">Tetratricopeptide repeat protein</fullName>
    </submittedName>
</protein>
<dbReference type="SUPFAM" id="SSF48452">
    <property type="entry name" value="TPR-like"/>
    <property type="match status" value="2"/>
</dbReference>
<dbReference type="Pfam" id="PF14559">
    <property type="entry name" value="TPR_19"/>
    <property type="match status" value="1"/>
</dbReference>
<evidence type="ECO:0000256" key="1">
    <source>
        <dbReference type="PROSITE-ProRule" id="PRU00339"/>
    </source>
</evidence>
<keyword evidence="1" id="KW-0802">TPR repeat</keyword>
<dbReference type="EMBL" id="CP076132">
    <property type="protein sequence ID" value="QWG00056.1"/>
    <property type="molecule type" value="Genomic_DNA"/>
</dbReference>